<dbReference type="AlphaFoldDB" id="A0A917V279"/>
<comment type="similarity">
    <text evidence="1">Belongs to the ABC transporter superfamily.</text>
</comment>
<dbReference type="InterPro" id="IPR050095">
    <property type="entry name" value="ECF_ABC_transporter_ATP-bd"/>
</dbReference>
<dbReference type="SMART" id="SM00382">
    <property type="entry name" value="AAA"/>
    <property type="match status" value="1"/>
</dbReference>
<dbReference type="PANTHER" id="PTHR43553:SF24">
    <property type="entry name" value="ENERGY-COUPLING FACTOR TRANSPORTER ATP-BINDING PROTEIN ECFA1"/>
    <property type="match status" value="1"/>
</dbReference>
<dbReference type="GO" id="GO:0043190">
    <property type="term" value="C:ATP-binding cassette (ABC) transporter complex"/>
    <property type="evidence" value="ECO:0007669"/>
    <property type="project" value="TreeGrafter"/>
</dbReference>
<dbReference type="GO" id="GO:0016887">
    <property type="term" value="F:ATP hydrolysis activity"/>
    <property type="evidence" value="ECO:0007669"/>
    <property type="project" value="InterPro"/>
</dbReference>
<evidence type="ECO:0000256" key="4">
    <source>
        <dbReference type="ARBA" id="ARBA00022840"/>
    </source>
</evidence>
<sequence>MHILLENVVVRAQDRPILRGIDCVLTERRIGIVGANGSGKSTFARLLNGLVLPDEGRVVVEGLDTTRDVKAVRREVGFVFQNPDNQIVFPIVVEDVAFGLRNRGHSKSEARERAAAALDAYGLGHLAERAAHTLSGGEKQMVALVSVLVTRPGIVVMDEPTTLLDLRNRNRIRDAVAALEQPAIVVSHDLDLLSDFDRVLVVADGRIAYDDRPEPAIRRYVEAFS</sequence>
<dbReference type="EMBL" id="BMMF01000002">
    <property type="protein sequence ID" value="GGK21673.1"/>
    <property type="molecule type" value="Genomic_DNA"/>
</dbReference>
<dbReference type="InterPro" id="IPR003593">
    <property type="entry name" value="AAA+_ATPase"/>
</dbReference>
<organism evidence="6 7">
    <name type="scientific">Salinarimonas ramus</name>
    <dbReference type="NCBI Taxonomy" id="690164"/>
    <lineage>
        <taxon>Bacteria</taxon>
        <taxon>Pseudomonadati</taxon>
        <taxon>Pseudomonadota</taxon>
        <taxon>Alphaproteobacteria</taxon>
        <taxon>Hyphomicrobiales</taxon>
        <taxon>Salinarimonadaceae</taxon>
        <taxon>Salinarimonas</taxon>
    </lineage>
</organism>
<keyword evidence="7" id="KW-1185">Reference proteome</keyword>
<dbReference type="InterPro" id="IPR015856">
    <property type="entry name" value="ABC_transpr_CbiO/EcfA_su"/>
</dbReference>
<evidence type="ECO:0000256" key="1">
    <source>
        <dbReference type="ARBA" id="ARBA00005417"/>
    </source>
</evidence>
<feature type="domain" description="ABC transporter" evidence="5">
    <location>
        <begin position="3"/>
        <end position="225"/>
    </location>
</feature>
<dbReference type="Pfam" id="PF00005">
    <property type="entry name" value="ABC_tran"/>
    <property type="match status" value="1"/>
</dbReference>
<dbReference type="InterPro" id="IPR003439">
    <property type="entry name" value="ABC_transporter-like_ATP-bd"/>
</dbReference>
<evidence type="ECO:0000313" key="7">
    <source>
        <dbReference type="Proteomes" id="UP000600449"/>
    </source>
</evidence>
<dbReference type="CDD" id="cd03225">
    <property type="entry name" value="ABC_cobalt_CbiO_domain1"/>
    <property type="match status" value="1"/>
</dbReference>
<keyword evidence="2" id="KW-0813">Transport</keyword>
<dbReference type="Gene3D" id="3.40.50.300">
    <property type="entry name" value="P-loop containing nucleotide triphosphate hydrolases"/>
    <property type="match status" value="1"/>
</dbReference>
<protein>
    <submittedName>
        <fullName evidence="6">ABC transporter ATP-binding protein</fullName>
    </submittedName>
</protein>
<evidence type="ECO:0000256" key="2">
    <source>
        <dbReference type="ARBA" id="ARBA00022448"/>
    </source>
</evidence>
<dbReference type="RefSeq" id="WP_188909308.1">
    <property type="nucleotide sequence ID" value="NZ_BMMF01000002.1"/>
</dbReference>
<dbReference type="Proteomes" id="UP000600449">
    <property type="component" value="Unassembled WGS sequence"/>
</dbReference>
<comment type="caution">
    <text evidence="6">The sequence shown here is derived from an EMBL/GenBank/DDBJ whole genome shotgun (WGS) entry which is preliminary data.</text>
</comment>
<proteinExistence type="inferred from homology"/>
<keyword evidence="3" id="KW-0547">Nucleotide-binding</keyword>
<dbReference type="SUPFAM" id="SSF52540">
    <property type="entry name" value="P-loop containing nucleoside triphosphate hydrolases"/>
    <property type="match status" value="1"/>
</dbReference>
<dbReference type="PROSITE" id="PS50893">
    <property type="entry name" value="ABC_TRANSPORTER_2"/>
    <property type="match status" value="1"/>
</dbReference>
<evidence type="ECO:0000259" key="5">
    <source>
        <dbReference type="PROSITE" id="PS50893"/>
    </source>
</evidence>
<dbReference type="InterPro" id="IPR017871">
    <property type="entry name" value="ABC_transporter-like_CS"/>
</dbReference>
<gene>
    <name evidence="6" type="ORF">GCM10011322_05430</name>
</gene>
<dbReference type="GO" id="GO:0042626">
    <property type="term" value="F:ATPase-coupled transmembrane transporter activity"/>
    <property type="evidence" value="ECO:0007669"/>
    <property type="project" value="TreeGrafter"/>
</dbReference>
<accession>A0A917V279</accession>
<dbReference type="InterPro" id="IPR027417">
    <property type="entry name" value="P-loop_NTPase"/>
</dbReference>
<dbReference type="PROSITE" id="PS00211">
    <property type="entry name" value="ABC_TRANSPORTER_1"/>
    <property type="match status" value="1"/>
</dbReference>
<dbReference type="GO" id="GO:0005524">
    <property type="term" value="F:ATP binding"/>
    <property type="evidence" value="ECO:0007669"/>
    <property type="project" value="UniProtKB-KW"/>
</dbReference>
<reference evidence="6 7" key="1">
    <citation type="journal article" date="2014" name="Int. J. Syst. Evol. Microbiol.">
        <title>Complete genome sequence of Corynebacterium casei LMG S-19264T (=DSM 44701T), isolated from a smear-ripened cheese.</title>
        <authorList>
            <consortium name="US DOE Joint Genome Institute (JGI-PGF)"/>
            <person name="Walter F."/>
            <person name="Albersmeier A."/>
            <person name="Kalinowski J."/>
            <person name="Ruckert C."/>
        </authorList>
    </citation>
    <scope>NUCLEOTIDE SEQUENCE [LARGE SCALE GENOMIC DNA]</scope>
    <source>
        <strain evidence="6 7">CGMCC 1.9161</strain>
    </source>
</reference>
<evidence type="ECO:0000256" key="3">
    <source>
        <dbReference type="ARBA" id="ARBA00022741"/>
    </source>
</evidence>
<name>A0A917V279_9HYPH</name>
<evidence type="ECO:0000313" key="6">
    <source>
        <dbReference type="EMBL" id="GGK21673.1"/>
    </source>
</evidence>
<keyword evidence="4 6" id="KW-0067">ATP-binding</keyword>
<dbReference type="PANTHER" id="PTHR43553">
    <property type="entry name" value="HEAVY METAL TRANSPORTER"/>
    <property type="match status" value="1"/>
</dbReference>